<organism evidence="2 3">
    <name type="scientific">Oryza sativa subsp. indica</name>
    <name type="common">Rice</name>
    <dbReference type="NCBI Taxonomy" id="39946"/>
    <lineage>
        <taxon>Eukaryota</taxon>
        <taxon>Viridiplantae</taxon>
        <taxon>Streptophyta</taxon>
        <taxon>Embryophyta</taxon>
        <taxon>Tracheophyta</taxon>
        <taxon>Spermatophyta</taxon>
        <taxon>Magnoliopsida</taxon>
        <taxon>Liliopsida</taxon>
        <taxon>Poales</taxon>
        <taxon>Poaceae</taxon>
        <taxon>BOP clade</taxon>
        <taxon>Oryzoideae</taxon>
        <taxon>Oryzeae</taxon>
        <taxon>Oryzinae</taxon>
        <taxon>Oryza</taxon>
        <taxon>Oryza sativa</taxon>
    </lineage>
</organism>
<reference evidence="2 3" key="1">
    <citation type="journal article" date="2005" name="PLoS Biol.">
        <title>The genomes of Oryza sativa: a history of duplications.</title>
        <authorList>
            <person name="Yu J."/>
            <person name="Wang J."/>
            <person name="Lin W."/>
            <person name="Li S."/>
            <person name="Li H."/>
            <person name="Zhou J."/>
            <person name="Ni P."/>
            <person name="Dong W."/>
            <person name="Hu S."/>
            <person name="Zeng C."/>
            <person name="Zhang J."/>
            <person name="Zhang Y."/>
            <person name="Li R."/>
            <person name="Xu Z."/>
            <person name="Li S."/>
            <person name="Li X."/>
            <person name="Zheng H."/>
            <person name="Cong L."/>
            <person name="Lin L."/>
            <person name="Yin J."/>
            <person name="Geng J."/>
            <person name="Li G."/>
            <person name="Shi J."/>
            <person name="Liu J."/>
            <person name="Lv H."/>
            <person name="Li J."/>
            <person name="Wang J."/>
            <person name="Deng Y."/>
            <person name="Ran L."/>
            <person name="Shi X."/>
            <person name="Wang X."/>
            <person name="Wu Q."/>
            <person name="Li C."/>
            <person name="Ren X."/>
            <person name="Wang J."/>
            <person name="Wang X."/>
            <person name="Li D."/>
            <person name="Liu D."/>
            <person name="Zhang X."/>
            <person name="Ji Z."/>
            <person name="Zhao W."/>
            <person name="Sun Y."/>
            <person name="Zhang Z."/>
            <person name="Bao J."/>
            <person name="Han Y."/>
            <person name="Dong L."/>
            <person name="Ji J."/>
            <person name="Chen P."/>
            <person name="Wu S."/>
            <person name="Liu J."/>
            <person name="Xiao Y."/>
            <person name="Bu D."/>
            <person name="Tan J."/>
            <person name="Yang L."/>
            <person name="Ye C."/>
            <person name="Zhang J."/>
            <person name="Xu J."/>
            <person name="Zhou Y."/>
            <person name="Yu Y."/>
            <person name="Zhang B."/>
            <person name="Zhuang S."/>
            <person name="Wei H."/>
            <person name="Liu B."/>
            <person name="Lei M."/>
            <person name="Yu H."/>
            <person name="Li Y."/>
            <person name="Xu H."/>
            <person name="Wei S."/>
            <person name="He X."/>
            <person name="Fang L."/>
            <person name="Zhang Z."/>
            <person name="Zhang Y."/>
            <person name="Huang X."/>
            <person name="Su Z."/>
            <person name="Tong W."/>
            <person name="Li J."/>
            <person name="Tong Z."/>
            <person name="Li S."/>
            <person name="Ye J."/>
            <person name="Wang L."/>
            <person name="Fang L."/>
            <person name="Lei T."/>
            <person name="Chen C."/>
            <person name="Chen H."/>
            <person name="Xu Z."/>
            <person name="Li H."/>
            <person name="Huang H."/>
            <person name="Zhang F."/>
            <person name="Xu H."/>
            <person name="Li N."/>
            <person name="Zhao C."/>
            <person name="Li S."/>
            <person name="Dong L."/>
            <person name="Huang Y."/>
            <person name="Li L."/>
            <person name="Xi Y."/>
            <person name="Qi Q."/>
            <person name="Li W."/>
            <person name="Zhang B."/>
            <person name="Hu W."/>
            <person name="Zhang Y."/>
            <person name="Tian X."/>
            <person name="Jiao Y."/>
            <person name="Liang X."/>
            <person name="Jin J."/>
            <person name="Gao L."/>
            <person name="Zheng W."/>
            <person name="Hao B."/>
            <person name="Liu S."/>
            <person name="Wang W."/>
            <person name="Yuan L."/>
            <person name="Cao M."/>
            <person name="McDermott J."/>
            <person name="Samudrala R."/>
            <person name="Wang J."/>
            <person name="Wong G.K."/>
            <person name="Yang H."/>
        </authorList>
    </citation>
    <scope>NUCLEOTIDE SEQUENCE [LARGE SCALE GENOMIC DNA]</scope>
    <source>
        <strain evidence="3">cv. 93-11</strain>
    </source>
</reference>
<keyword evidence="3" id="KW-1185">Reference proteome</keyword>
<proteinExistence type="predicted"/>
<dbReference type="Proteomes" id="UP000007015">
    <property type="component" value="Chromosome 6"/>
</dbReference>
<evidence type="ECO:0000313" key="2">
    <source>
        <dbReference type="EMBL" id="EEC80650.1"/>
    </source>
</evidence>
<feature type="region of interest" description="Disordered" evidence="1">
    <location>
        <begin position="81"/>
        <end position="113"/>
    </location>
</feature>
<accession>B8B2S0</accession>
<name>B8B2S0_ORYSI</name>
<dbReference type="AlphaFoldDB" id="B8B2S0"/>
<evidence type="ECO:0000256" key="1">
    <source>
        <dbReference type="SAM" id="MobiDB-lite"/>
    </source>
</evidence>
<dbReference type="HOGENOM" id="CLU_151530_0_0_1"/>
<sequence>MVMKSGFSGRQLLSFSRIWNRNGAGKGEATIVGGGVGRRSEGWVALRGEGGRRRVAQEEEAKRDAAWMRCGVDAVGGLGGRQREMWERGGAMQERGVDARGPAEQRDAGEERMGAMRERRWGWRVAMWERRGEERCGRGGGASV</sequence>
<protein>
    <submittedName>
        <fullName evidence="2">Uncharacterized protein</fullName>
    </submittedName>
</protein>
<evidence type="ECO:0000313" key="3">
    <source>
        <dbReference type="Proteomes" id="UP000007015"/>
    </source>
</evidence>
<dbReference type="Gramene" id="BGIOSGA021209-TA">
    <property type="protein sequence ID" value="BGIOSGA021209-PA"/>
    <property type="gene ID" value="BGIOSGA021209"/>
</dbReference>
<dbReference type="EMBL" id="CM000131">
    <property type="protein sequence ID" value="EEC80650.1"/>
    <property type="molecule type" value="Genomic_DNA"/>
</dbReference>
<feature type="compositionally biased region" description="Basic and acidic residues" evidence="1">
    <location>
        <begin position="95"/>
        <end position="113"/>
    </location>
</feature>
<gene>
    <name evidence="2" type="ORF">OsI_23043</name>
</gene>